<gene>
    <name evidence="2" type="ORF">METZ01_LOCUS39998</name>
</gene>
<protein>
    <recommendedName>
        <fullName evidence="3">Holin-X, holin superfamily III</fullName>
    </recommendedName>
</protein>
<evidence type="ECO:0000256" key="1">
    <source>
        <dbReference type="SAM" id="Phobius"/>
    </source>
</evidence>
<keyword evidence="1" id="KW-1133">Transmembrane helix</keyword>
<name>A0A381R7G4_9ZZZZ</name>
<dbReference type="Pfam" id="PF07332">
    <property type="entry name" value="Phage_holin_3_6"/>
    <property type="match status" value="1"/>
</dbReference>
<evidence type="ECO:0008006" key="3">
    <source>
        <dbReference type="Google" id="ProtNLM"/>
    </source>
</evidence>
<organism evidence="2">
    <name type="scientific">marine metagenome</name>
    <dbReference type="NCBI Taxonomy" id="408172"/>
    <lineage>
        <taxon>unclassified sequences</taxon>
        <taxon>metagenomes</taxon>
        <taxon>ecological metagenomes</taxon>
    </lineage>
</organism>
<evidence type="ECO:0000313" key="2">
    <source>
        <dbReference type="EMBL" id="SUZ87144.1"/>
    </source>
</evidence>
<reference evidence="2" key="1">
    <citation type="submission" date="2018-05" db="EMBL/GenBank/DDBJ databases">
        <authorList>
            <person name="Lanie J.A."/>
            <person name="Ng W.-L."/>
            <person name="Kazmierczak K.M."/>
            <person name="Andrzejewski T.M."/>
            <person name="Davidsen T.M."/>
            <person name="Wayne K.J."/>
            <person name="Tettelin H."/>
            <person name="Glass J.I."/>
            <person name="Rusch D."/>
            <person name="Podicherti R."/>
            <person name="Tsui H.-C.T."/>
            <person name="Winkler M.E."/>
        </authorList>
    </citation>
    <scope>NUCLEOTIDE SEQUENCE</scope>
</reference>
<keyword evidence="1" id="KW-0472">Membrane</keyword>
<dbReference type="EMBL" id="UINC01001711">
    <property type="protein sequence ID" value="SUZ87144.1"/>
    <property type="molecule type" value="Genomic_DNA"/>
</dbReference>
<feature type="transmembrane region" description="Helical" evidence="1">
    <location>
        <begin position="70"/>
        <end position="90"/>
    </location>
</feature>
<accession>A0A381R7G4</accession>
<dbReference type="InterPro" id="IPR009937">
    <property type="entry name" value="Phage_holin_3_6"/>
</dbReference>
<dbReference type="AlphaFoldDB" id="A0A381R7G4"/>
<feature type="transmembrane region" description="Helical" evidence="1">
    <location>
        <begin position="37"/>
        <end position="58"/>
    </location>
</feature>
<keyword evidence="1" id="KW-0812">Transmembrane</keyword>
<proteinExistence type="predicted"/>
<sequence>MIKIDKLIDSITSFLKERFDIMKVDLVDKISSAVSRLISFFVLFLILLFVIGFASITLGNYLNEILESSYLGYSIITLFYIIIFIGLYAFTKSGKFKNLIESEFNKGIKK</sequence>